<dbReference type="Pfam" id="PF12833">
    <property type="entry name" value="HTH_18"/>
    <property type="match status" value="1"/>
</dbReference>
<dbReference type="InterPro" id="IPR003313">
    <property type="entry name" value="AraC-bd"/>
</dbReference>
<dbReference type="Gene3D" id="2.60.120.10">
    <property type="entry name" value="Jelly Rolls"/>
    <property type="match status" value="1"/>
</dbReference>
<comment type="caution">
    <text evidence="7">The sequence shown here is derived from an EMBL/GenBank/DDBJ whole genome shotgun (WGS) entry which is preliminary data.</text>
</comment>
<dbReference type="PROSITE" id="PS01124">
    <property type="entry name" value="HTH_ARAC_FAMILY_2"/>
    <property type="match status" value="1"/>
</dbReference>
<dbReference type="RefSeq" id="WP_166955794.1">
    <property type="nucleotide sequence ID" value="NZ_JAASQI010000011.1"/>
</dbReference>
<protein>
    <submittedName>
        <fullName evidence="7">AraC family transcriptional activator of pobA</fullName>
    </submittedName>
</protein>
<dbReference type="EMBL" id="JAASQI010000011">
    <property type="protein sequence ID" value="NIJ59927.1"/>
    <property type="molecule type" value="Genomic_DNA"/>
</dbReference>
<dbReference type="InterPro" id="IPR047264">
    <property type="entry name" value="Cupin_HpaA-like_N"/>
</dbReference>
<evidence type="ECO:0000259" key="6">
    <source>
        <dbReference type="PROSITE" id="PS01124"/>
    </source>
</evidence>
<dbReference type="CDD" id="cd06999">
    <property type="entry name" value="cupin_HpaA-like_N"/>
    <property type="match status" value="1"/>
</dbReference>
<keyword evidence="1" id="KW-0805">Transcription regulation</keyword>
<sequence length="320" mass="35609">MRREVPTYELYGERPDDRPDFWLHCETLFSRSSLHRFEIGLHRHDSFFQLLHIESGTGSANFDGVQHAFETPAAIVVPPGFSHGFAFSNDIVGHIVTVLVPEVPLLASSRNGPLSRWLRQPQLVALRGADPSNLAYIGATVARIMDEFSGRKPNKTRLLEAYFVSALMLVARAAGADDADGRAAAQRDARLEQLLELIDRHFREHRPVSFYADALNISPTHLNRIAQAAAGLTTQQLLIRKLIDTARRDLVVTPTSVQNIAYGLGFTDPAYFSRMFQREVGVTPRRFRLEERARLVEASAASSPEIAPALSPPIPPPRDS</sequence>
<evidence type="ECO:0000313" key="8">
    <source>
        <dbReference type="Proteomes" id="UP001429580"/>
    </source>
</evidence>
<keyword evidence="4" id="KW-0804">Transcription</keyword>
<evidence type="ECO:0000256" key="3">
    <source>
        <dbReference type="ARBA" id="ARBA00023159"/>
    </source>
</evidence>
<dbReference type="SUPFAM" id="SSF46689">
    <property type="entry name" value="Homeodomain-like"/>
    <property type="match status" value="1"/>
</dbReference>
<feature type="compositionally biased region" description="Pro residues" evidence="5">
    <location>
        <begin position="310"/>
        <end position="320"/>
    </location>
</feature>
<keyword evidence="2" id="KW-0238">DNA-binding</keyword>
<organism evidence="7 8">
    <name type="scientific">Pseudochelatococcus lubricantis</name>
    <dbReference type="NCBI Taxonomy" id="1538102"/>
    <lineage>
        <taxon>Bacteria</taxon>
        <taxon>Pseudomonadati</taxon>
        <taxon>Pseudomonadota</taxon>
        <taxon>Alphaproteobacteria</taxon>
        <taxon>Hyphomicrobiales</taxon>
        <taxon>Chelatococcaceae</taxon>
        <taxon>Pseudochelatococcus</taxon>
    </lineage>
</organism>
<feature type="domain" description="HTH araC/xylS-type" evidence="6">
    <location>
        <begin position="192"/>
        <end position="290"/>
    </location>
</feature>
<dbReference type="InterPro" id="IPR014710">
    <property type="entry name" value="RmlC-like_jellyroll"/>
</dbReference>
<proteinExistence type="predicted"/>
<dbReference type="InterPro" id="IPR020449">
    <property type="entry name" value="Tscrpt_reg_AraC-type_HTH"/>
</dbReference>
<feature type="region of interest" description="Disordered" evidence="5">
    <location>
        <begin position="297"/>
        <end position="320"/>
    </location>
</feature>
<dbReference type="PRINTS" id="PR00032">
    <property type="entry name" value="HTHARAC"/>
</dbReference>
<dbReference type="Proteomes" id="UP001429580">
    <property type="component" value="Unassembled WGS sequence"/>
</dbReference>
<evidence type="ECO:0000256" key="5">
    <source>
        <dbReference type="SAM" id="MobiDB-lite"/>
    </source>
</evidence>
<dbReference type="Gene3D" id="1.10.10.60">
    <property type="entry name" value="Homeodomain-like"/>
    <property type="match status" value="1"/>
</dbReference>
<dbReference type="InterPro" id="IPR018060">
    <property type="entry name" value="HTH_AraC"/>
</dbReference>
<evidence type="ECO:0000313" key="7">
    <source>
        <dbReference type="EMBL" id="NIJ59927.1"/>
    </source>
</evidence>
<keyword evidence="3" id="KW-0010">Activator</keyword>
<reference evidence="7 8" key="1">
    <citation type="submission" date="2020-03" db="EMBL/GenBank/DDBJ databases">
        <title>Genomic Encyclopedia of Type Strains, Phase IV (KMG-IV): sequencing the most valuable type-strain genomes for metagenomic binning, comparative biology and taxonomic classification.</title>
        <authorList>
            <person name="Goeker M."/>
        </authorList>
    </citation>
    <scope>NUCLEOTIDE SEQUENCE [LARGE SCALE GENOMIC DNA]</scope>
    <source>
        <strain evidence="7 8">DSM 103870</strain>
    </source>
</reference>
<dbReference type="PANTHER" id="PTHR43280:SF32">
    <property type="entry name" value="TRANSCRIPTIONAL REGULATORY PROTEIN"/>
    <property type="match status" value="1"/>
</dbReference>
<feature type="compositionally biased region" description="Low complexity" evidence="5">
    <location>
        <begin position="297"/>
        <end position="309"/>
    </location>
</feature>
<dbReference type="InterPro" id="IPR009057">
    <property type="entry name" value="Homeodomain-like_sf"/>
</dbReference>
<dbReference type="PANTHER" id="PTHR43280">
    <property type="entry name" value="ARAC-FAMILY TRANSCRIPTIONAL REGULATOR"/>
    <property type="match status" value="1"/>
</dbReference>
<name>A0ABX0V3X7_9HYPH</name>
<gene>
    <name evidence="7" type="ORF">FHS82_003788</name>
</gene>
<dbReference type="SUPFAM" id="SSF51182">
    <property type="entry name" value="RmlC-like cupins"/>
    <property type="match status" value="1"/>
</dbReference>
<keyword evidence="8" id="KW-1185">Reference proteome</keyword>
<evidence type="ECO:0000256" key="4">
    <source>
        <dbReference type="ARBA" id="ARBA00023163"/>
    </source>
</evidence>
<evidence type="ECO:0000256" key="2">
    <source>
        <dbReference type="ARBA" id="ARBA00023125"/>
    </source>
</evidence>
<dbReference type="SMART" id="SM00342">
    <property type="entry name" value="HTH_ARAC"/>
    <property type="match status" value="1"/>
</dbReference>
<evidence type="ECO:0000256" key="1">
    <source>
        <dbReference type="ARBA" id="ARBA00023015"/>
    </source>
</evidence>
<accession>A0ABX0V3X7</accession>
<dbReference type="Pfam" id="PF02311">
    <property type="entry name" value="AraC_binding"/>
    <property type="match status" value="1"/>
</dbReference>
<dbReference type="InterPro" id="IPR011051">
    <property type="entry name" value="RmlC_Cupin_sf"/>
</dbReference>